<evidence type="ECO:0000313" key="1">
    <source>
        <dbReference type="EMBL" id="QHT61313.1"/>
    </source>
</evidence>
<proteinExistence type="predicted"/>
<reference evidence="1 2" key="1">
    <citation type="submission" date="2020-01" db="EMBL/GenBank/DDBJ databases">
        <title>Paenibacillus sp. nov., isolated from tomato rhizosphere.</title>
        <authorList>
            <person name="Weon H.-Y."/>
            <person name="Lee S.A."/>
        </authorList>
    </citation>
    <scope>NUCLEOTIDE SEQUENCE [LARGE SCALE GENOMIC DNA]</scope>
    <source>
        <strain evidence="1 2">12200R-189</strain>
    </source>
</reference>
<name>A0A6C0G0E7_9BACL</name>
<dbReference type="EMBL" id="CP048209">
    <property type="protein sequence ID" value="QHT61313.1"/>
    <property type="molecule type" value="Genomic_DNA"/>
</dbReference>
<accession>A0A6C0G0E7</accession>
<dbReference type="RefSeq" id="WP_162357752.1">
    <property type="nucleotide sequence ID" value="NZ_CP048209.1"/>
</dbReference>
<evidence type="ECO:0000313" key="2">
    <source>
        <dbReference type="Proteomes" id="UP000476064"/>
    </source>
</evidence>
<protein>
    <submittedName>
        <fullName evidence="1">Uncharacterized protein</fullName>
    </submittedName>
</protein>
<organism evidence="1 2">
    <name type="scientific">Paenibacillus lycopersici</name>
    <dbReference type="NCBI Taxonomy" id="2704462"/>
    <lineage>
        <taxon>Bacteria</taxon>
        <taxon>Bacillati</taxon>
        <taxon>Bacillota</taxon>
        <taxon>Bacilli</taxon>
        <taxon>Bacillales</taxon>
        <taxon>Paenibacillaceae</taxon>
        <taxon>Paenibacillus</taxon>
    </lineage>
</organism>
<dbReference type="Proteomes" id="UP000476064">
    <property type="component" value="Chromosome"/>
</dbReference>
<gene>
    <name evidence="1" type="ORF">GXP70_16015</name>
</gene>
<keyword evidence="2" id="KW-1185">Reference proteome</keyword>
<dbReference type="KEGG" id="plyc:GXP70_16015"/>
<dbReference type="AlphaFoldDB" id="A0A6C0G0E7"/>
<sequence>MTTGAMALENGLYILDKKLKENPNLINALWFTLDRLITRHKYENFDLASSLNEMFGAPVGEAISEFFTENDESDFEAITSEYEYGELFRMLHKTFSHDCRRLEMQAELSPDYIYGMNVRIQDDPDTLDKLTIYNLNNKEYIFDANIRTYTFIINGLLDFIKANIERYDEEDLQMILTRANRSVKSISEIIEETTERLSELKKGDRIDG</sequence>